<dbReference type="InterPro" id="IPR006073">
    <property type="entry name" value="GTP-bd"/>
</dbReference>
<feature type="binding site" evidence="1">
    <location>
        <begin position="221"/>
        <end position="224"/>
    </location>
    <ligand>
        <name>GTP</name>
        <dbReference type="ChEBI" id="CHEBI:37565"/>
    </ligand>
</feature>
<reference evidence="4" key="2">
    <citation type="submission" date="2025-08" db="UniProtKB">
        <authorList>
            <consortium name="Ensembl"/>
        </authorList>
    </citation>
    <scope>IDENTIFICATION</scope>
</reference>
<evidence type="ECO:0000313" key="5">
    <source>
        <dbReference type="Proteomes" id="UP000007875"/>
    </source>
</evidence>
<dbReference type="Pfam" id="PF16360">
    <property type="entry name" value="GTP-bdg_M"/>
    <property type="match status" value="1"/>
</dbReference>
<dbReference type="Gene3D" id="3.40.50.11060">
    <property type="entry name" value="GTPase HflX, N-terminal domain"/>
    <property type="match status" value="1"/>
</dbReference>
<dbReference type="InterPro" id="IPR042108">
    <property type="entry name" value="GTPase_HflX_N_sf"/>
</dbReference>
<dbReference type="Ensembl" id="ENSCSAVT00000015900.1">
    <property type="protein sequence ID" value="ENSCSAVP00000015721.1"/>
    <property type="gene ID" value="ENSCSAVG00000009232.1"/>
</dbReference>
<dbReference type="Proteomes" id="UP000007875">
    <property type="component" value="Unassembled WGS sequence"/>
</dbReference>
<dbReference type="STRING" id="51511.ENSCSAVP00000015721"/>
<proteinExistence type="predicted"/>
<dbReference type="HOGENOM" id="CLU_019597_0_0_1"/>
<dbReference type="GO" id="GO:0005737">
    <property type="term" value="C:cytoplasm"/>
    <property type="evidence" value="ECO:0007669"/>
    <property type="project" value="TreeGrafter"/>
</dbReference>
<sequence>MPDWRVCGHATLKLQGKHSHAVFSKKNVEVFKKCIDDVSGVNTLFVSVETLSNVQKQYLKEVSGMEYIFDRYTLVLQIFKLRAKTKEAKLQVALAEIPVKKATLTTYQDTSKNPFENHLGKGSGESYTELLRREFSAKEQRLMKQLKHVKRIRNEHREGRKRNAVPIVAVIGYTNAGKTSLIKALSILTERVQPKDYLFATLDVTAHAAILPNNLRYVLIDTVGFLSKLPHSLIDAFNATMEDMLQADLLIHVRDISHPDTKNQLRNVLKVLSNLNLPTPLLSNIIEVRNKVDLIKPSSDTVFDELARKKEEKYPDVIVPTARTPTPGTRSIRPAVICHVSATAGTGLPSLVQQIQQHVMRATQRNVVTVKVPAVGNHVTWLKEHCAVQEIAGSGDFDLKLTIIAADWQLAKFTNCFKDAEVLNQNFEQT</sequence>
<feature type="binding site" evidence="1">
    <location>
        <begin position="290"/>
        <end position="293"/>
    </location>
    <ligand>
        <name>GTP</name>
        <dbReference type="ChEBI" id="CHEBI:37565"/>
    </ligand>
</feature>
<feature type="binding site" evidence="1">
    <location>
        <begin position="341"/>
        <end position="343"/>
    </location>
    <ligand>
        <name>GTP</name>
        <dbReference type="ChEBI" id="CHEBI:37565"/>
    </ligand>
</feature>
<evidence type="ECO:0000256" key="2">
    <source>
        <dbReference type="PIRSR" id="PIRSR006809-2"/>
    </source>
</evidence>
<dbReference type="Gene3D" id="3.40.50.300">
    <property type="entry name" value="P-loop containing nucleotide triphosphate hydrolases"/>
    <property type="match status" value="1"/>
</dbReference>
<dbReference type="AlphaFoldDB" id="H2ZDQ5"/>
<dbReference type="PROSITE" id="PS51705">
    <property type="entry name" value="G_HFLX"/>
    <property type="match status" value="1"/>
</dbReference>
<keyword evidence="1" id="KW-0547">Nucleotide-binding</keyword>
<reference evidence="5" key="1">
    <citation type="submission" date="2003-08" db="EMBL/GenBank/DDBJ databases">
        <authorList>
            <person name="Birren B."/>
            <person name="Nusbaum C."/>
            <person name="Abebe A."/>
            <person name="Abouelleil A."/>
            <person name="Adekoya E."/>
            <person name="Ait-zahra M."/>
            <person name="Allen N."/>
            <person name="Allen T."/>
            <person name="An P."/>
            <person name="Anderson M."/>
            <person name="Anderson S."/>
            <person name="Arachchi H."/>
            <person name="Armbruster J."/>
            <person name="Bachantsang P."/>
            <person name="Baldwin J."/>
            <person name="Barry A."/>
            <person name="Bayul T."/>
            <person name="Blitshsteyn B."/>
            <person name="Bloom T."/>
            <person name="Blye J."/>
            <person name="Boguslavskiy L."/>
            <person name="Borowsky M."/>
            <person name="Boukhgalter B."/>
            <person name="Brunache A."/>
            <person name="Butler J."/>
            <person name="Calixte N."/>
            <person name="Calvo S."/>
            <person name="Camarata J."/>
            <person name="Campo K."/>
            <person name="Chang J."/>
            <person name="Cheshatsang Y."/>
            <person name="Citroen M."/>
            <person name="Collymore A."/>
            <person name="Considine T."/>
            <person name="Cook A."/>
            <person name="Cooke P."/>
            <person name="Corum B."/>
            <person name="Cuomo C."/>
            <person name="David R."/>
            <person name="Dawoe T."/>
            <person name="Degray S."/>
            <person name="Dodge S."/>
            <person name="Dooley K."/>
            <person name="Dorje P."/>
            <person name="Dorjee K."/>
            <person name="Dorris L."/>
            <person name="Duffey N."/>
            <person name="Dupes A."/>
            <person name="Elkins T."/>
            <person name="Engels R."/>
            <person name="Erickson J."/>
            <person name="Farina A."/>
            <person name="Faro S."/>
            <person name="Ferreira P."/>
            <person name="Fischer H."/>
            <person name="Fitzgerald M."/>
            <person name="Foley K."/>
            <person name="Gage D."/>
            <person name="Galagan J."/>
            <person name="Gearin G."/>
            <person name="Gnerre S."/>
            <person name="Gnirke A."/>
            <person name="Goyette A."/>
            <person name="Graham J."/>
            <person name="Grandbois E."/>
            <person name="Gyaltsen K."/>
            <person name="Hafez N."/>
            <person name="Hagopian D."/>
            <person name="Hagos B."/>
            <person name="Hall J."/>
            <person name="Hatcher B."/>
            <person name="Heller A."/>
            <person name="Higgins H."/>
            <person name="Honan T."/>
            <person name="Horn A."/>
            <person name="Houde N."/>
            <person name="Hughes L."/>
            <person name="Hulme W."/>
            <person name="Husby E."/>
            <person name="Iliev I."/>
            <person name="Jaffe D."/>
            <person name="Jones C."/>
            <person name="Kamal M."/>
            <person name="Kamat A."/>
            <person name="Kamvysselis M."/>
            <person name="Karlsson E."/>
            <person name="Kells C."/>
            <person name="Kieu A."/>
            <person name="Kisner P."/>
            <person name="Kodira C."/>
            <person name="Kulbokas E."/>
            <person name="Labutti K."/>
            <person name="Lama D."/>
            <person name="Landers T."/>
            <person name="Leger J."/>
            <person name="Levine S."/>
            <person name="Lewis D."/>
            <person name="Lewis T."/>
            <person name="Lindblad-toh K."/>
            <person name="Liu X."/>
            <person name="Lokyitsang T."/>
            <person name="Lokyitsang Y."/>
            <person name="Lucien O."/>
            <person name="Lui A."/>
            <person name="Ma L.J."/>
            <person name="Mabbitt R."/>
            <person name="Macdonald J."/>
            <person name="Maclean C."/>
            <person name="Major J."/>
            <person name="Manning J."/>
            <person name="Marabella R."/>
            <person name="Maru K."/>
            <person name="Matthews C."/>
            <person name="Mauceli E."/>
            <person name="Mccarthy M."/>
            <person name="Mcdonough S."/>
            <person name="Mcghee T."/>
            <person name="Meldrim J."/>
            <person name="Meneus L."/>
            <person name="Mesirov J."/>
            <person name="Mihalev A."/>
            <person name="Mihova T."/>
            <person name="Mikkelsen T."/>
            <person name="Mlenga V."/>
            <person name="Moru K."/>
            <person name="Mozes J."/>
            <person name="Mulrain L."/>
            <person name="Munson G."/>
            <person name="Naylor J."/>
            <person name="Newes C."/>
            <person name="Nguyen C."/>
            <person name="Nguyen N."/>
            <person name="Nguyen T."/>
            <person name="Nicol R."/>
            <person name="Nielsen C."/>
            <person name="Nizzari M."/>
            <person name="Norbu C."/>
            <person name="Norbu N."/>
            <person name="O'donnell P."/>
            <person name="Okoawo O."/>
            <person name="O'leary S."/>
            <person name="Omotosho B."/>
            <person name="O'neill K."/>
            <person name="Osman S."/>
            <person name="Parker S."/>
            <person name="Perrin D."/>
            <person name="Phunkhang P."/>
            <person name="Piqani B."/>
            <person name="Purcell S."/>
            <person name="Rachupka T."/>
            <person name="Ramasamy U."/>
            <person name="Rameau R."/>
            <person name="Ray V."/>
            <person name="Raymond C."/>
            <person name="Retta R."/>
            <person name="Richardson S."/>
            <person name="Rise C."/>
            <person name="Rodriguez J."/>
            <person name="Rogers J."/>
            <person name="Rogov P."/>
            <person name="Rutman M."/>
            <person name="Schupbach R."/>
            <person name="Seaman C."/>
            <person name="Settipalli S."/>
            <person name="Sharpe T."/>
            <person name="Sheridan J."/>
            <person name="Sherpa N."/>
            <person name="Shi J."/>
            <person name="Smirnov S."/>
            <person name="Smith C."/>
            <person name="Sougnez C."/>
            <person name="Spencer B."/>
            <person name="Stalker J."/>
            <person name="Stange-thomann N."/>
            <person name="Stavropoulos S."/>
            <person name="Stetson K."/>
            <person name="Stone C."/>
            <person name="Stone S."/>
            <person name="Stubbs M."/>
            <person name="Talamas J."/>
            <person name="Tchuinga P."/>
            <person name="Tenzing P."/>
            <person name="Tesfaye S."/>
            <person name="Theodore J."/>
            <person name="Thoulutsang Y."/>
            <person name="Topham K."/>
            <person name="Towey S."/>
            <person name="Tsamla T."/>
            <person name="Tsomo N."/>
            <person name="Vallee D."/>
            <person name="Vassiliev H."/>
            <person name="Venkataraman V."/>
            <person name="Vinson J."/>
            <person name="Vo A."/>
            <person name="Wade C."/>
            <person name="Wang S."/>
            <person name="Wangchuk T."/>
            <person name="Wangdi T."/>
            <person name="Whittaker C."/>
            <person name="Wilkinson J."/>
            <person name="Wu Y."/>
            <person name="Wyman D."/>
            <person name="Yadav S."/>
            <person name="Yang S."/>
            <person name="Yang X."/>
            <person name="Yeager S."/>
            <person name="Yee E."/>
            <person name="Young G."/>
            <person name="Zainoun J."/>
            <person name="Zembeck L."/>
            <person name="Zimmer A."/>
            <person name="Zody M."/>
            <person name="Lander E."/>
        </authorList>
    </citation>
    <scope>NUCLEOTIDE SEQUENCE [LARGE SCALE GENOMIC DNA]</scope>
</reference>
<dbReference type="InterPro" id="IPR030394">
    <property type="entry name" value="G_HFLX_dom"/>
</dbReference>
<dbReference type="InterPro" id="IPR027417">
    <property type="entry name" value="P-loop_NTPase"/>
</dbReference>
<keyword evidence="2" id="KW-0479">Metal-binding</keyword>
<dbReference type="GO" id="GO:0005525">
    <property type="term" value="F:GTP binding"/>
    <property type="evidence" value="ECO:0007669"/>
    <property type="project" value="UniProtKB-KW"/>
</dbReference>
<dbReference type="PANTHER" id="PTHR10229:SF0">
    <property type="entry name" value="GTP-BINDING PROTEIN 6-RELATED"/>
    <property type="match status" value="1"/>
</dbReference>
<dbReference type="InterPro" id="IPR016496">
    <property type="entry name" value="GTPase_HflX"/>
</dbReference>
<dbReference type="GeneTree" id="ENSGT00390000001397"/>
<dbReference type="InterPro" id="IPR032305">
    <property type="entry name" value="GTP-bd_M"/>
</dbReference>
<dbReference type="SUPFAM" id="SSF52540">
    <property type="entry name" value="P-loop containing nucleoside triphosphate hydrolases"/>
    <property type="match status" value="1"/>
</dbReference>
<feature type="domain" description="Hflx-type G" evidence="3">
    <location>
        <begin position="166"/>
        <end position="363"/>
    </location>
</feature>
<organism evidence="4 5">
    <name type="scientific">Ciona savignyi</name>
    <name type="common">Pacific transparent sea squirt</name>
    <dbReference type="NCBI Taxonomy" id="51511"/>
    <lineage>
        <taxon>Eukaryota</taxon>
        <taxon>Metazoa</taxon>
        <taxon>Chordata</taxon>
        <taxon>Tunicata</taxon>
        <taxon>Ascidiacea</taxon>
        <taxon>Phlebobranchia</taxon>
        <taxon>Cionidae</taxon>
        <taxon>Ciona</taxon>
    </lineage>
</organism>
<keyword evidence="1" id="KW-0342">GTP-binding</keyword>
<dbReference type="PIRSF" id="PIRSF006809">
    <property type="entry name" value="GTP-binding_hflX_prd"/>
    <property type="match status" value="1"/>
</dbReference>
<accession>H2ZDQ5</accession>
<dbReference type="NCBIfam" id="TIGR03156">
    <property type="entry name" value="GTP_HflX"/>
    <property type="match status" value="1"/>
</dbReference>
<dbReference type="GO" id="GO:0046872">
    <property type="term" value="F:metal ion binding"/>
    <property type="evidence" value="ECO:0007669"/>
    <property type="project" value="UniProtKB-KW"/>
</dbReference>
<name>H2ZDQ5_CIOSA</name>
<protein>
    <recommendedName>
        <fullName evidence="3">Hflx-type G domain-containing protein</fullName>
    </recommendedName>
</protein>
<keyword evidence="2" id="KW-0460">Magnesium</keyword>
<keyword evidence="5" id="KW-1185">Reference proteome</keyword>
<dbReference type="Pfam" id="PF01926">
    <property type="entry name" value="MMR_HSR1"/>
    <property type="match status" value="1"/>
</dbReference>
<feature type="binding site" evidence="1">
    <location>
        <begin position="172"/>
        <end position="179"/>
    </location>
    <ligand>
        <name>GTP</name>
        <dbReference type="ChEBI" id="CHEBI:37565"/>
    </ligand>
</feature>
<evidence type="ECO:0000259" key="3">
    <source>
        <dbReference type="PROSITE" id="PS51705"/>
    </source>
</evidence>
<feature type="binding site" evidence="1">
    <location>
        <begin position="199"/>
        <end position="203"/>
    </location>
    <ligand>
        <name>GTP</name>
        <dbReference type="ChEBI" id="CHEBI:37565"/>
    </ligand>
</feature>
<evidence type="ECO:0000313" key="4">
    <source>
        <dbReference type="Ensembl" id="ENSCSAVP00000015721.1"/>
    </source>
</evidence>
<comment type="cofactor">
    <cofactor evidence="2">
        <name>Mg(2+)</name>
        <dbReference type="ChEBI" id="CHEBI:18420"/>
    </cofactor>
</comment>
<dbReference type="InParanoid" id="H2ZDQ5"/>
<reference evidence="4" key="3">
    <citation type="submission" date="2025-09" db="UniProtKB">
        <authorList>
            <consortium name="Ensembl"/>
        </authorList>
    </citation>
    <scope>IDENTIFICATION</scope>
</reference>
<dbReference type="GO" id="GO:0043022">
    <property type="term" value="F:ribosome binding"/>
    <property type="evidence" value="ECO:0007669"/>
    <property type="project" value="TreeGrafter"/>
</dbReference>
<dbReference type="CDD" id="cd01878">
    <property type="entry name" value="HflX"/>
    <property type="match status" value="1"/>
</dbReference>
<dbReference type="eggNOG" id="KOG0410">
    <property type="taxonomic scope" value="Eukaryota"/>
</dbReference>
<feature type="binding site" evidence="2">
    <location>
        <position position="201"/>
    </location>
    <ligand>
        <name>Mg(2+)</name>
        <dbReference type="ChEBI" id="CHEBI:18420"/>
    </ligand>
</feature>
<dbReference type="FunCoup" id="H2ZDQ5">
    <property type="interactions" value="3"/>
</dbReference>
<dbReference type="PANTHER" id="PTHR10229">
    <property type="entry name" value="GTP-BINDING PROTEIN HFLX"/>
    <property type="match status" value="1"/>
</dbReference>
<feature type="binding site" evidence="2">
    <location>
        <position position="179"/>
    </location>
    <ligand>
        <name>Mg(2+)</name>
        <dbReference type="ChEBI" id="CHEBI:18420"/>
    </ligand>
</feature>
<dbReference type="OMA" id="IDVANKC"/>
<evidence type="ECO:0000256" key="1">
    <source>
        <dbReference type="PIRSR" id="PIRSR006809-1"/>
    </source>
</evidence>